<proteinExistence type="predicted"/>
<dbReference type="Proteomes" id="UP000317691">
    <property type="component" value="Unassembled WGS sequence"/>
</dbReference>
<gene>
    <name evidence="1" type="ORF">E6K79_10200</name>
</gene>
<evidence type="ECO:0000313" key="2">
    <source>
        <dbReference type="Proteomes" id="UP000317691"/>
    </source>
</evidence>
<reference evidence="1 2" key="1">
    <citation type="journal article" date="2019" name="Nat. Microbiol.">
        <title>Mediterranean grassland soil C-N compound turnover is dependent on rainfall and depth, and is mediated by genomically divergent microorganisms.</title>
        <authorList>
            <person name="Diamond S."/>
            <person name="Andeer P.F."/>
            <person name="Li Z."/>
            <person name="Crits-Christoph A."/>
            <person name="Burstein D."/>
            <person name="Anantharaman K."/>
            <person name="Lane K.R."/>
            <person name="Thomas B.C."/>
            <person name="Pan C."/>
            <person name="Northen T.R."/>
            <person name="Banfield J.F."/>
        </authorList>
    </citation>
    <scope>NUCLEOTIDE SEQUENCE [LARGE SCALE GENOMIC DNA]</scope>
    <source>
        <strain evidence="1">WS_9</strain>
    </source>
</reference>
<dbReference type="AlphaFoldDB" id="A0A538TII6"/>
<comment type="caution">
    <text evidence="1">The sequence shown here is derived from an EMBL/GenBank/DDBJ whole genome shotgun (WGS) entry which is preliminary data.</text>
</comment>
<protein>
    <submittedName>
        <fullName evidence="1">Uncharacterized protein</fullName>
    </submittedName>
</protein>
<accession>A0A538TII6</accession>
<name>A0A538TII6_UNCEI</name>
<dbReference type="PROSITE" id="PS51257">
    <property type="entry name" value="PROKAR_LIPOPROTEIN"/>
    <property type="match status" value="1"/>
</dbReference>
<dbReference type="EMBL" id="VBOZ01000031">
    <property type="protein sequence ID" value="TMQ63440.1"/>
    <property type="molecule type" value="Genomic_DNA"/>
</dbReference>
<organism evidence="1 2">
    <name type="scientific">Eiseniibacteriota bacterium</name>
    <dbReference type="NCBI Taxonomy" id="2212470"/>
    <lineage>
        <taxon>Bacteria</taxon>
        <taxon>Candidatus Eiseniibacteriota</taxon>
    </lineage>
</organism>
<evidence type="ECO:0000313" key="1">
    <source>
        <dbReference type="EMBL" id="TMQ63440.1"/>
    </source>
</evidence>
<sequence length="415" mass="43689">MRPTRLLMAALILPASILLCGCSNRVDRIVGNERLIRGPGGLGTTVSVVGFTDRDSHLPRNTANFGPALLLGQSGSFDALALFKVSTWRLPALTLTGFTPIAVHFVLPQRQILGGGTGSISAGLSLTSVAWDSSVAWPGPVLGASLGSTNFDFVGALRVNLGPSGFSEVQSWAADPSLAPGFALARSSSGSVGSFDPSGAVFRIFYQYTGTDSTETDSIDTHMSLSAYVHGPMNPPPTGTETAMIFGGEFECGLALRAPVPTITDGSSVNELRFLLPVTGTAPAINGVAMPDTAILSVDIYRIRAPWTEGVTDQAALTTDASPVSHLILPQFLTAQDTALSIPLPRVLTREWGADSTTNQGVLIRIRDVTVRPSIDVFRIAQTPGESPSFLIGSRESTRPPVLRFSTTTPPPGRF</sequence>